<comment type="caution">
    <text evidence="7">The sequence shown here is derived from an EMBL/GenBank/DDBJ whole genome shotgun (WGS) entry which is preliminary data.</text>
</comment>
<feature type="region of interest" description="Disordered" evidence="5">
    <location>
        <begin position="603"/>
        <end position="685"/>
    </location>
</feature>
<feature type="non-terminal residue" evidence="7">
    <location>
        <position position="685"/>
    </location>
</feature>
<dbReference type="AlphaFoldDB" id="A0A8H8RQT1"/>
<proteinExistence type="inferred from homology"/>
<dbReference type="InterPro" id="IPR004562">
    <property type="entry name" value="LipoylTrfase_LipoateP_Ligase"/>
</dbReference>
<organism evidence="7 8">
    <name type="scientific">Lachnellula occidentalis</name>
    <dbReference type="NCBI Taxonomy" id="215460"/>
    <lineage>
        <taxon>Eukaryota</taxon>
        <taxon>Fungi</taxon>
        <taxon>Dikarya</taxon>
        <taxon>Ascomycota</taxon>
        <taxon>Pezizomycotina</taxon>
        <taxon>Leotiomycetes</taxon>
        <taxon>Helotiales</taxon>
        <taxon>Lachnaceae</taxon>
        <taxon>Lachnellula</taxon>
    </lineage>
</organism>
<evidence type="ECO:0000313" key="7">
    <source>
        <dbReference type="EMBL" id="TVY39470.1"/>
    </source>
</evidence>
<reference evidence="7 8" key="1">
    <citation type="submission" date="2018-05" db="EMBL/GenBank/DDBJ databases">
        <title>Genome sequencing and assembly of the regulated plant pathogen Lachnellula willkommii and related sister species for the development of diagnostic species identification markers.</title>
        <authorList>
            <person name="Giroux E."/>
            <person name="Bilodeau G."/>
        </authorList>
    </citation>
    <scope>NUCLEOTIDE SEQUENCE [LARGE SCALE GENOMIC DNA]</scope>
    <source>
        <strain evidence="7 8">CBS 160.35</strain>
    </source>
</reference>
<dbReference type="PANTHER" id="PTHR12561">
    <property type="entry name" value="LIPOATE-PROTEIN LIGASE"/>
    <property type="match status" value="1"/>
</dbReference>
<evidence type="ECO:0000256" key="1">
    <source>
        <dbReference type="ARBA" id="ARBA00003253"/>
    </source>
</evidence>
<dbReference type="GO" id="GO:0017118">
    <property type="term" value="F:lipoyltransferase activity"/>
    <property type="evidence" value="ECO:0007669"/>
    <property type="project" value="TreeGrafter"/>
</dbReference>
<sequence>MSFIIPIGDLSLLASSTPPSSNARPPPPPRTRTQIYISQSNNPYLNLSIEHYLLQNTHADSTILFLYINRPCVVLGRNQNPWVEVNLDLLRNGPIKPDLVRRRSGGGTVFHDEGNVNYSVICPTSKFDRDIHAEMVVRALKRLDVERVRVNERHDIVMDPDQKDEGLVKKISGSAYKLTRLRSLHHGTCLIRSPLLQYIGDSLRSPAKPYITAKGVDSVPSPIRNVGSLRTDEFIGAVVEEFQEMYGEKMEPFYVKENEGKNPDIRKGVVELKSREWIYGQTPQFTFDITRTNTTHNHSFSTTFTARNMKLTDFTFTLNGPNIPPELSQTITSSILASPQRFYTINWTEHLLSHAPETSPRNSTFSPDTRESDPVRAALTFAGNTLDSMFSKDHGDGGMSNTSRISKTQRNNKEFQISEMVQLVSEEEEMKRKALMHDQAMGFRKLDLGSQAEASESLDTEEGTFDKQAEFQPLPSEQKSIEAAFASRKVRSGQEAVSMEVEPHSGQEAVSVEVEPHSVQEAVGMEVEPYSEQEAVSMEVEPHSGQEAVSVEVEPHSGQEAVSVEVEPHSRQEAVSVEVKTYPAQSEGDIVSIQEQDQQLELELEQEQEQEQKSKPEAKQELELEPKLKPNPKPEPKLEPKPKPKQEQNAEAETEARAKAKAKAKARTKARARSEAKAKANAEAE</sequence>
<dbReference type="InterPro" id="IPR045864">
    <property type="entry name" value="aa-tRNA-synth_II/BPL/LPL"/>
</dbReference>
<dbReference type="PROSITE" id="PS51733">
    <property type="entry name" value="BPL_LPL_CATALYTIC"/>
    <property type="match status" value="1"/>
</dbReference>
<dbReference type="Gene3D" id="3.30.930.10">
    <property type="entry name" value="Bira Bifunctional Protein, Domain 2"/>
    <property type="match status" value="1"/>
</dbReference>
<dbReference type="SUPFAM" id="SSF55681">
    <property type="entry name" value="Class II aaRS and biotin synthetases"/>
    <property type="match status" value="1"/>
</dbReference>
<dbReference type="EMBL" id="QGMI01000520">
    <property type="protein sequence ID" value="TVY39470.1"/>
    <property type="molecule type" value="Genomic_DNA"/>
</dbReference>
<dbReference type="GO" id="GO:0016874">
    <property type="term" value="F:ligase activity"/>
    <property type="evidence" value="ECO:0007669"/>
    <property type="project" value="UniProtKB-KW"/>
</dbReference>
<evidence type="ECO:0000256" key="4">
    <source>
        <dbReference type="ARBA" id="ARBA00015925"/>
    </source>
</evidence>
<keyword evidence="7" id="KW-0436">Ligase</keyword>
<comment type="function">
    <text evidence="1">Catalyzes both the ATP-dependent activation of exogenously supplied lipoate to lipoyl-AMP and the transfer of the activated lipoyl onto the lipoyl domains of lipoate-dependent enzymes.</text>
</comment>
<evidence type="ECO:0000313" key="8">
    <source>
        <dbReference type="Proteomes" id="UP000443090"/>
    </source>
</evidence>
<evidence type="ECO:0000259" key="6">
    <source>
        <dbReference type="PROSITE" id="PS51733"/>
    </source>
</evidence>
<dbReference type="UniPathway" id="UPA00537">
    <property type="reaction ID" value="UER00595"/>
</dbReference>
<dbReference type="GO" id="GO:0005739">
    <property type="term" value="C:mitochondrion"/>
    <property type="evidence" value="ECO:0007669"/>
    <property type="project" value="TreeGrafter"/>
</dbReference>
<feature type="compositionally biased region" description="Basic and acidic residues" evidence="5">
    <location>
        <begin position="610"/>
        <end position="658"/>
    </location>
</feature>
<protein>
    <recommendedName>
        <fullName evidence="4">Putative lipoate-protein ligase A</fullName>
    </recommendedName>
</protein>
<feature type="compositionally biased region" description="Basic residues" evidence="5">
    <location>
        <begin position="659"/>
        <end position="671"/>
    </location>
</feature>
<dbReference type="OrthoDB" id="201621at2759"/>
<dbReference type="CDD" id="cd16443">
    <property type="entry name" value="LplA"/>
    <property type="match status" value="1"/>
</dbReference>
<name>A0A8H8RQT1_9HELO</name>
<feature type="compositionally biased region" description="Basic and acidic residues" evidence="5">
    <location>
        <begin position="672"/>
        <end position="685"/>
    </location>
</feature>
<dbReference type="GO" id="GO:0009249">
    <property type="term" value="P:protein lipoylation"/>
    <property type="evidence" value="ECO:0007669"/>
    <property type="project" value="InterPro"/>
</dbReference>
<keyword evidence="8" id="KW-1185">Reference proteome</keyword>
<feature type="domain" description="BPL/LPL catalytic" evidence="6">
    <location>
        <begin position="57"/>
        <end position="250"/>
    </location>
</feature>
<evidence type="ECO:0000256" key="2">
    <source>
        <dbReference type="ARBA" id="ARBA00005085"/>
    </source>
</evidence>
<evidence type="ECO:0000256" key="3">
    <source>
        <dbReference type="ARBA" id="ARBA00008242"/>
    </source>
</evidence>
<dbReference type="PANTHER" id="PTHR12561:SF3">
    <property type="entry name" value="LIPOYLTRANSFERASE 1, MITOCHONDRIAL"/>
    <property type="match status" value="1"/>
</dbReference>
<feature type="region of interest" description="Disordered" evidence="5">
    <location>
        <begin position="538"/>
        <end position="589"/>
    </location>
</feature>
<gene>
    <name evidence="7" type="primary">aim22</name>
    <name evidence="7" type="ORF">LOCC1_G005427</name>
</gene>
<accession>A0A8H8RQT1</accession>
<comment type="pathway">
    <text evidence="2">Protein modification; protein lipoylation via exogenous pathway; protein N(6)-(lipoyl)lysine from lipoate: step 2/2.</text>
</comment>
<dbReference type="InterPro" id="IPR004143">
    <property type="entry name" value="BPL_LPL_catalytic"/>
</dbReference>
<dbReference type="Proteomes" id="UP000443090">
    <property type="component" value="Unassembled WGS sequence"/>
</dbReference>
<comment type="similarity">
    <text evidence="3">Belongs to the LplA family.</text>
</comment>
<evidence type="ECO:0000256" key="5">
    <source>
        <dbReference type="SAM" id="MobiDB-lite"/>
    </source>
</evidence>
<dbReference type="Pfam" id="PF21948">
    <property type="entry name" value="LplA-B_cat"/>
    <property type="match status" value="1"/>
</dbReference>